<keyword evidence="1" id="KW-0175">Coiled coil</keyword>
<sequence>MSVFKNIKSLFIVDETNTDNQSVQQQPQDAQQKTTSNQTPPPIPQNTPAVPGGVDQRIFDSLLKALEDNNQPGFDFLEFKNSLQTLATIIPDESTRYKSAYATAATMGLTVEKLVDSAKFYQGILSREKDNFDKAVVQQVDLNVTAKQKEAERLQTLIQQKAEQIKKLTEEITAHQEEMNKAQSVITEAATKIETTKNNFYVTLEAVMGQIQNDIANIERFLK</sequence>
<feature type="coiled-coil region" evidence="1">
    <location>
        <begin position="144"/>
        <end position="185"/>
    </location>
</feature>
<feature type="compositionally biased region" description="Low complexity" evidence="2">
    <location>
        <begin position="21"/>
        <end position="38"/>
    </location>
</feature>
<name>A0AAE3U689_9BACT</name>
<dbReference type="Proteomes" id="UP001241110">
    <property type="component" value="Unassembled WGS sequence"/>
</dbReference>
<evidence type="ECO:0000313" key="4">
    <source>
        <dbReference type="Proteomes" id="UP001241110"/>
    </source>
</evidence>
<proteinExistence type="predicted"/>
<protein>
    <submittedName>
        <fullName evidence="3">Uncharacterized protein</fullName>
    </submittedName>
</protein>
<feature type="region of interest" description="Disordered" evidence="2">
    <location>
        <begin position="18"/>
        <end position="51"/>
    </location>
</feature>
<dbReference type="AlphaFoldDB" id="A0AAE3U689"/>
<dbReference type="RefSeq" id="WP_313976894.1">
    <property type="nucleotide sequence ID" value="NZ_JASJOS010000003.1"/>
</dbReference>
<reference evidence="3" key="1">
    <citation type="submission" date="2023-05" db="EMBL/GenBank/DDBJ databases">
        <authorList>
            <person name="Zhang X."/>
        </authorList>
    </citation>
    <scope>NUCLEOTIDE SEQUENCE</scope>
    <source>
        <strain evidence="3">YF14B1</strain>
    </source>
</reference>
<evidence type="ECO:0000256" key="1">
    <source>
        <dbReference type="SAM" id="Coils"/>
    </source>
</evidence>
<evidence type="ECO:0000256" key="2">
    <source>
        <dbReference type="SAM" id="MobiDB-lite"/>
    </source>
</evidence>
<evidence type="ECO:0000313" key="3">
    <source>
        <dbReference type="EMBL" id="MDJ1480317.1"/>
    </source>
</evidence>
<dbReference type="EMBL" id="JASJOS010000003">
    <property type="protein sequence ID" value="MDJ1480317.1"/>
    <property type="molecule type" value="Genomic_DNA"/>
</dbReference>
<accession>A0AAE3U689</accession>
<organism evidence="3 4">
    <name type="scientific">Xanthocytophaga flava</name>
    <dbReference type="NCBI Taxonomy" id="3048013"/>
    <lineage>
        <taxon>Bacteria</taxon>
        <taxon>Pseudomonadati</taxon>
        <taxon>Bacteroidota</taxon>
        <taxon>Cytophagia</taxon>
        <taxon>Cytophagales</taxon>
        <taxon>Rhodocytophagaceae</taxon>
        <taxon>Xanthocytophaga</taxon>
    </lineage>
</organism>
<comment type="caution">
    <text evidence="3">The sequence shown here is derived from an EMBL/GenBank/DDBJ whole genome shotgun (WGS) entry which is preliminary data.</text>
</comment>
<dbReference type="Pfam" id="PF20168">
    <property type="entry name" value="PDS5"/>
    <property type="match status" value="1"/>
</dbReference>
<gene>
    <name evidence="3" type="ORF">QNI16_07465</name>
</gene>